<feature type="compositionally biased region" description="Low complexity" evidence="8">
    <location>
        <begin position="426"/>
        <end position="435"/>
    </location>
</feature>
<keyword evidence="6" id="KW-0072">Autophagy</keyword>
<feature type="region of interest" description="Disordered" evidence="8">
    <location>
        <begin position="354"/>
        <end position="449"/>
    </location>
</feature>
<name>A0A167YPN0_9EURO</name>
<evidence type="ECO:0000256" key="8">
    <source>
        <dbReference type="SAM" id="MobiDB-lite"/>
    </source>
</evidence>
<dbReference type="VEuPathDB" id="FungiDB:AAP_03308"/>
<gene>
    <name evidence="10" type="ORF">AAP_03308</name>
</gene>
<evidence type="ECO:0000259" key="9">
    <source>
        <dbReference type="Pfam" id="PF18388"/>
    </source>
</evidence>
<dbReference type="GO" id="GO:0015031">
    <property type="term" value="P:protein transport"/>
    <property type="evidence" value="ECO:0007669"/>
    <property type="project" value="UniProtKB-KW"/>
</dbReference>
<dbReference type="InterPro" id="IPR039113">
    <property type="entry name" value="ATG29"/>
</dbReference>
<keyword evidence="5" id="KW-0653">Protein transport</keyword>
<proteinExistence type="inferred from homology"/>
<dbReference type="InterPro" id="IPR040666">
    <property type="entry name" value="Atg29_N"/>
</dbReference>
<dbReference type="AlphaFoldDB" id="A0A167YPN0"/>
<sequence length="511" mass="55184">MEAQTEKKKTTTTPHYTVFIKLPFKRNGFVDPPAVDWTPAKDDALWKVLSRPTGQDIDWKALADHFNVSLPFLLQQAAWLYDRQLSQVRAQIRRVGTKSSLRPASSGSVAARPNSGGGGTINARNSNENLTISKVRAAAVPSPTTTGGVNPAPLRRNVSSGSSASLLLRNATANRGAVELKSGGGPGTPGSAGVVSTSPQQQQQHQQQATIHPPQPPPLETRPSFLDAPSDVEEEGSTEFPSESDRNDGNGASQRHAASADATATASSKCREPETGMRKLRHFDMLSQSRPRMRMSYANSQHRKDYISIRDDEEENQPAFLPHSDNYDDSNEEEDEENVPSPIVYDDLNATILGSSEQRPGNQEERQQQQQQQRNLTIDTALTTTSVTAEHGLSTASTTTSNSMSTIPDLSAANSTGSMGLDQRRAAGATAATTTDMGHPANESMSPRSRTRMVVREEMDGVNSTGSSFSDLDDASVTRSALESAFLSTEQQYGGIASRVGNALRSRYLSR</sequence>
<dbReference type="Gene3D" id="1.10.10.2570">
    <property type="match status" value="1"/>
</dbReference>
<comment type="subcellular location">
    <subcellularLocation>
        <location evidence="1">Preautophagosomal structure</location>
    </subcellularLocation>
</comment>
<feature type="compositionally biased region" description="Polar residues" evidence="8">
    <location>
        <begin position="122"/>
        <end position="132"/>
    </location>
</feature>
<dbReference type="PANTHER" id="PTHR40012">
    <property type="entry name" value="AUTOPHAGY-RELATED PROTEIN 29"/>
    <property type="match status" value="1"/>
</dbReference>
<feature type="compositionally biased region" description="Polar residues" evidence="8">
    <location>
        <begin position="375"/>
        <end position="388"/>
    </location>
</feature>
<organism evidence="10 11">
    <name type="scientific">Ascosphaera apis ARSEF 7405</name>
    <dbReference type="NCBI Taxonomy" id="392613"/>
    <lineage>
        <taxon>Eukaryota</taxon>
        <taxon>Fungi</taxon>
        <taxon>Dikarya</taxon>
        <taxon>Ascomycota</taxon>
        <taxon>Pezizomycotina</taxon>
        <taxon>Eurotiomycetes</taxon>
        <taxon>Eurotiomycetidae</taxon>
        <taxon>Onygenales</taxon>
        <taxon>Ascosphaeraceae</taxon>
        <taxon>Ascosphaera</taxon>
    </lineage>
</organism>
<feature type="region of interest" description="Disordered" evidence="8">
    <location>
        <begin position="96"/>
        <end position="161"/>
    </location>
</feature>
<feature type="compositionally biased region" description="Polar residues" evidence="8">
    <location>
        <begin position="97"/>
        <end position="108"/>
    </location>
</feature>
<dbReference type="Proteomes" id="UP000242877">
    <property type="component" value="Unassembled WGS sequence"/>
</dbReference>
<evidence type="ECO:0000256" key="6">
    <source>
        <dbReference type="ARBA" id="ARBA00023006"/>
    </source>
</evidence>
<dbReference type="FunFam" id="1.10.10.2570:FF:000001">
    <property type="entry name" value="Autophagy-related protein 29"/>
    <property type="match status" value="1"/>
</dbReference>
<feature type="region of interest" description="Disordered" evidence="8">
    <location>
        <begin position="315"/>
        <end position="342"/>
    </location>
</feature>
<dbReference type="OrthoDB" id="21072at2759"/>
<keyword evidence="4" id="KW-0813">Transport</keyword>
<evidence type="ECO:0000256" key="7">
    <source>
        <dbReference type="ARBA" id="ARBA00060351"/>
    </source>
</evidence>
<evidence type="ECO:0000313" key="10">
    <source>
        <dbReference type="EMBL" id="KZZ91602.1"/>
    </source>
</evidence>
<accession>A0A167YPN0</accession>
<evidence type="ECO:0000256" key="4">
    <source>
        <dbReference type="ARBA" id="ARBA00022448"/>
    </source>
</evidence>
<feature type="compositionally biased region" description="Low complexity" evidence="8">
    <location>
        <begin position="394"/>
        <end position="406"/>
    </location>
</feature>
<dbReference type="EMBL" id="AZGZ01000013">
    <property type="protein sequence ID" value="KZZ91602.1"/>
    <property type="molecule type" value="Genomic_DNA"/>
</dbReference>
<dbReference type="GO" id="GO:0000407">
    <property type="term" value="C:phagophore assembly site"/>
    <property type="evidence" value="ECO:0007669"/>
    <property type="project" value="UniProtKB-SubCell"/>
</dbReference>
<dbReference type="GO" id="GO:0000045">
    <property type="term" value="P:autophagosome assembly"/>
    <property type="evidence" value="ECO:0007669"/>
    <property type="project" value="InterPro"/>
</dbReference>
<reference evidence="10 11" key="1">
    <citation type="journal article" date="2016" name="Genome Biol. Evol.">
        <title>Divergent and convergent evolution of fungal pathogenicity.</title>
        <authorList>
            <person name="Shang Y."/>
            <person name="Xiao G."/>
            <person name="Zheng P."/>
            <person name="Cen K."/>
            <person name="Zhan S."/>
            <person name="Wang C."/>
        </authorList>
    </citation>
    <scope>NUCLEOTIDE SEQUENCE [LARGE SCALE GENOMIC DNA]</scope>
    <source>
        <strain evidence="10 11">ARSEF 7405</strain>
    </source>
</reference>
<feature type="compositionally biased region" description="Low complexity" evidence="8">
    <location>
        <begin position="257"/>
        <end position="268"/>
    </location>
</feature>
<dbReference type="Pfam" id="PF18388">
    <property type="entry name" value="ATG29_N"/>
    <property type="match status" value="1"/>
</dbReference>
<dbReference type="InterPro" id="IPR039362">
    <property type="entry name" value="ATG29_sf"/>
</dbReference>
<evidence type="ECO:0000256" key="5">
    <source>
        <dbReference type="ARBA" id="ARBA00022927"/>
    </source>
</evidence>
<comment type="caution">
    <text evidence="10">The sequence shown here is derived from an EMBL/GenBank/DDBJ whole genome shotgun (WGS) entry which is preliminary data.</text>
</comment>
<comment type="function">
    <text evidence="7">Plays a role in autophagy. Functions at the preautophagosomal structure (PAS) in order to form normal autophagosomes under starvation conditions. Also plays a role in mitophagy and regulation of filamentous growth.</text>
</comment>
<keyword evidence="11" id="KW-1185">Reference proteome</keyword>
<comment type="similarity">
    <text evidence="2">Belongs to the ATG29 family.</text>
</comment>
<evidence type="ECO:0000256" key="2">
    <source>
        <dbReference type="ARBA" id="ARBA00010082"/>
    </source>
</evidence>
<feature type="region of interest" description="Disordered" evidence="8">
    <location>
        <begin position="177"/>
        <end position="301"/>
    </location>
</feature>
<evidence type="ECO:0000256" key="1">
    <source>
        <dbReference type="ARBA" id="ARBA00004329"/>
    </source>
</evidence>
<feature type="compositionally biased region" description="Acidic residues" evidence="8">
    <location>
        <begin position="327"/>
        <end position="338"/>
    </location>
</feature>
<feature type="domain" description="Atg29 N-terminal" evidence="9">
    <location>
        <begin position="16"/>
        <end position="68"/>
    </location>
</feature>
<feature type="compositionally biased region" description="Low complexity" evidence="8">
    <location>
        <begin position="191"/>
        <end position="212"/>
    </location>
</feature>
<evidence type="ECO:0000313" key="11">
    <source>
        <dbReference type="Proteomes" id="UP000242877"/>
    </source>
</evidence>
<dbReference type="PANTHER" id="PTHR40012:SF1">
    <property type="entry name" value="AUTOPHAGY-RELATED PROTEIN 29"/>
    <property type="match status" value="1"/>
</dbReference>
<evidence type="ECO:0000256" key="3">
    <source>
        <dbReference type="ARBA" id="ARBA00013784"/>
    </source>
</evidence>
<protein>
    <recommendedName>
        <fullName evidence="3">Autophagy-related protein 29</fullName>
    </recommendedName>
</protein>